<keyword evidence="3" id="KW-1185">Reference proteome</keyword>
<dbReference type="Gene3D" id="3.40.50.1820">
    <property type="entry name" value="alpha/beta hydrolase"/>
    <property type="match status" value="1"/>
</dbReference>
<evidence type="ECO:0000313" key="3">
    <source>
        <dbReference type="Proteomes" id="UP000198862"/>
    </source>
</evidence>
<dbReference type="InterPro" id="IPR029058">
    <property type="entry name" value="AB_hydrolase_fold"/>
</dbReference>
<evidence type="ECO:0000259" key="1">
    <source>
        <dbReference type="Pfam" id="PF12146"/>
    </source>
</evidence>
<protein>
    <submittedName>
        <fullName evidence="2">Lysophospholipase, alpha-beta hydrolase superfamily</fullName>
    </submittedName>
</protein>
<dbReference type="InterPro" id="IPR022742">
    <property type="entry name" value="Hydrolase_4"/>
</dbReference>
<dbReference type="EMBL" id="FOLO01000064">
    <property type="protein sequence ID" value="SFD51148.1"/>
    <property type="molecule type" value="Genomic_DNA"/>
</dbReference>
<dbReference type="OrthoDB" id="8561148at2"/>
<feature type="domain" description="Serine aminopeptidase S33" evidence="1">
    <location>
        <begin position="39"/>
        <end position="189"/>
    </location>
</feature>
<proteinExistence type="predicted"/>
<dbReference type="GO" id="GO:0016787">
    <property type="term" value="F:hydrolase activity"/>
    <property type="evidence" value="ECO:0007669"/>
    <property type="project" value="UniProtKB-KW"/>
</dbReference>
<dbReference type="RefSeq" id="WP_143085144.1">
    <property type="nucleotide sequence ID" value="NZ_FOLO01000064.1"/>
</dbReference>
<reference evidence="2 3" key="1">
    <citation type="submission" date="2016-10" db="EMBL/GenBank/DDBJ databases">
        <authorList>
            <person name="de Groot N.N."/>
        </authorList>
    </citation>
    <scope>NUCLEOTIDE SEQUENCE [LARGE SCALE GENOMIC DNA]</scope>
    <source>
        <strain evidence="2 3">DSM 6059</strain>
    </source>
</reference>
<gene>
    <name evidence="2" type="ORF">SAMN02745724_04720</name>
</gene>
<dbReference type="Pfam" id="PF12146">
    <property type="entry name" value="Hydrolase_4"/>
    <property type="match status" value="1"/>
</dbReference>
<keyword evidence="2" id="KW-0378">Hydrolase</keyword>
<dbReference type="STRING" id="1123010.SAMN02745724_04720"/>
<evidence type="ECO:0000313" key="2">
    <source>
        <dbReference type="EMBL" id="SFD51148.1"/>
    </source>
</evidence>
<dbReference type="Proteomes" id="UP000198862">
    <property type="component" value="Unassembled WGS sequence"/>
</dbReference>
<organism evidence="2 3">
    <name type="scientific">Pseudoalteromonas denitrificans DSM 6059</name>
    <dbReference type="NCBI Taxonomy" id="1123010"/>
    <lineage>
        <taxon>Bacteria</taxon>
        <taxon>Pseudomonadati</taxon>
        <taxon>Pseudomonadota</taxon>
        <taxon>Gammaproteobacteria</taxon>
        <taxon>Alteromonadales</taxon>
        <taxon>Pseudoalteromonadaceae</taxon>
        <taxon>Pseudoalteromonas</taxon>
    </lineage>
</organism>
<dbReference type="AlphaFoldDB" id="A0A1I1T279"/>
<sequence>MKLVLLPGMDGTGELFEEFLSYHDGDYLVIALPQQGPQDHSYLAKLIEEQLPKEDYILLAESFSGGIVPELLKQDIPNLKGVIFVASFLSCPNRYLLPIAKVLPIKKLASAPLSKIGHKLLLLGKDASRALLSKFIKVTKSIPDHILKSRLAVMSQQILPSATFDVPTVYIQALSDRLISPGKSREFSNVFRNIEFIEIDGPHFLLQAKLKESSQAVAKATVLIMNHQGNS</sequence>
<accession>A0A1I1T279</accession>
<dbReference type="SUPFAM" id="SSF53474">
    <property type="entry name" value="alpha/beta-Hydrolases"/>
    <property type="match status" value="1"/>
</dbReference>
<name>A0A1I1T279_9GAMM</name>